<dbReference type="InterPro" id="IPR006016">
    <property type="entry name" value="UspA"/>
</dbReference>
<dbReference type="EMBL" id="JAESVN010000009">
    <property type="protein sequence ID" value="MBL4918849.1"/>
    <property type="molecule type" value="Genomic_DNA"/>
</dbReference>
<dbReference type="RefSeq" id="WP_202689828.1">
    <property type="nucleotide sequence ID" value="NZ_JAESVN010000009.1"/>
</dbReference>
<dbReference type="Proteomes" id="UP000648908">
    <property type="component" value="Unassembled WGS sequence"/>
</dbReference>
<accession>A0A8K0VAW5</accession>
<comment type="caution">
    <text evidence="3">The sequence shown here is derived from an EMBL/GenBank/DDBJ whole genome shotgun (WGS) entry which is preliminary data.</text>
</comment>
<evidence type="ECO:0000256" key="1">
    <source>
        <dbReference type="ARBA" id="ARBA00008791"/>
    </source>
</evidence>
<evidence type="ECO:0000259" key="2">
    <source>
        <dbReference type="Pfam" id="PF00582"/>
    </source>
</evidence>
<dbReference type="InterPro" id="IPR014729">
    <property type="entry name" value="Rossmann-like_a/b/a_fold"/>
</dbReference>
<dbReference type="Gene3D" id="3.40.50.620">
    <property type="entry name" value="HUPs"/>
    <property type="match status" value="1"/>
</dbReference>
<organism evidence="3 4">
    <name type="scientific">Szabonella alba</name>
    <dbReference type="NCBI Taxonomy" id="2804194"/>
    <lineage>
        <taxon>Bacteria</taxon>
        <taxon>Pseudomonadati</taxon>
        <taxon>Pseudomonadota</taxon>
        <taxon>Alphaproteobacteria</taxon>
        <taxon>Rhodobacterales</taxon>
        <taxon>Paracoccaceae</taxon>
        <taxon>Szabonella</taxon>
    </lineage>
</organism>
<reference evidence="3" key="1">
    <citation type="submission" date="2021-01" db="EMBL/GenBank/DDBJ databases">
        <title>Tabrizicola alba sp. nov. a motile alkaliphilic bacterium isolated from a soda lake.</title>
        <authorList>
            <person name="Szuroczki S."/>
            <person name="Abbaszade G."/>
            <person name="Schumann P."/>
            <person name="Toth E."/>
        </authorList>
    </citation>
    <scope>NUCLEOTIDE SEQUENCE</scope>
    <source>
        <strain evidence="3">DMG-N-6</strain>
    </source>
</reference>
<feature type="domain" description="UspA" evidence="2">
    <location>
        <begin position="1"/>
        <end position="144"/>
    </location>
</feature>
<keyword evidence="4" id="KW-1185">Reference proteome</keyword>
<sequence length="144" mass="15290">MTGKIIVAVDGSEAGARAMAHAHARAKGLGASLLVVHVLEWSPYTFLTPEELEERHARRKQELARAEEAIISPLITRYDGQGVGLESAIRYGHVVETICDIAEKQGAIEIVTGRTGNSGMMSRVFGSVAGTLAQVAPVPCTIVP</sequence>
<name>A0A8K0VAW5_9RHOB</name>
<dbReference type="PRINTS" id="PR01438">
    <property type="entry name" value="UNVRSLSTRESS"/>
</dbReference>
<comment type="similarity">
    <text evidence="1">Belongs to the universal stress protein A family.</text>
</comment>
<protein>
    <submittedName>
        <fullName evidence="3">Universal stress protein</fullName>
    </submittedName>
</protein>
<dbReference type="PANTHER" id="PTHR46268:SF6">
    <property type="entry name" value="UNIVERSAL STRESS PROTEIN UP12"/>
    <property type="match status" value="1"/>
</dbReference>
<dbReference type="PANTHER" id="PTHR46268">
    <property type="entry name" value="STRESS RESPONSE PROTEIN NHAX"/>
    <property type="match status" value="1"/>
</dbReference>
<proteinExistence type="inferred from homology"/>
<dbReference type="AlphaFoldDB" id="A0A8K0VAW5"/>
<dbReference type="InterPro" id="IPR006015">
    <property type="entry name" value="Universal_stress_UspA"/>
</dbReference>
<dbReference type="Pfam" id="PF00582">
    <property type="entry name" value="Usp"/>
    <property type="match status" value="1"/>
</dbReference>
<evidence type="ECO:0000313" key="4">
    <source>
        <dbReference type="Proteomes" id="UP000648908"/>
    </source>
</evidence>
<dbReference type="CDD" id="cd00293">
    <property type="entry name" value="USP-like"/>
    <property type="match status" value="1"/>
</dbReference>
<dbReference type="SUPFAM" id="SSF52402">
    <property type="entry name" value="Adenine nucleotide alpha hydrolases-like"/>
    <property type="match status" value="1"/>
</dbReference>
<gene>
    <name evidence="3" type="ORF">JL811_16620</name>
</gene>
<evidence type="ECO:0000313" key="3">
    <source>
        <dbReference type="EMBL" id="MBL4918849.1"/>
    </source>
</evidence>